<sequence length="116" mass="12432">MQELDLEDQAAADRLRAFLVGEMYRSVAQVLAQSDPSVADALFRRVEAIVATTLRRINLEQAEGPNSTAIVLSVCKDIGTLLKSAHDRSARSIADTRVAERSPGGRVAPSLSARAA</sequence>
<dbReference type="EMBL" id="CP029551">
    <property type="protein sequence ID" value="AWN35999.1"/>
    <property type="molecule type" value="Genomic_DNA"/>
</dbReference>
<dbReference type="KEGG" id="meti:DK427_09895"/>
<dbReference type="OrthoDB" id="7994078at2"/>
<gene>
    <name evidence="2" type="ORF">DK427_09895</name>
</gene>
<evidence type="ECO:0000313" key="3">
    <source>
        <dbReference type="Proteomes" id="UP000246058"/>
    </source>
</evidence>
<evidence type="ECO:0000256" key="1">
    <source>
        <dbReference type="SAM" id="MobiDB-lite"/>
    </source>
</evidence>
<protein>
    <submittedName>
        <fullName evidence="2">Uncharacterized protein</fullName>
    </submittedName>
</protein>
<evidence type="ECO:0000313" key="2">
    <source>
        <dbReference type="EMBL" id="AWN35999.1"/>
    </source>
</evidence>
<name>A0A2U8VQH5_9HYPH</name>
<feature type="region of interest" description="Disordered" evidence="1">
    <location>
        <begin position="88"/>
        <end position="116"/>
    </location>
</feature>
<keyword evidence="3" id="KW-1185">Reference proteome</keyword>
<dbReference type="RefSeq" id="WP_109951110.1">
    <property type="nucleotide sequence ID" value="NZ_CP029551.1"/>
</dbReference>
<dbReference type="Proteomes" id="UP000246058">
    <property type="component" value="Chromosome"/>
</dbReference>
<accession>A0A2U8VQH5</accession>
<proteinExistence type="predicted"/>
<reference evidence="2 3" key="1">
    <citation type="submission" date="2018-05" db="EMBL/GenBank/DDBJ databases">
        <title>Complete Genome Sequence of Methylobacterium sp. 17Sr1-43.</title>
        <authorList>
            <person name="Srinivasan S."/>
        </authorList>
    </citation>
    <scope>NUCLEOTIDE SEQUENCE [LARGE SCALE GENOMIC DNA]</scope>
    <source>
        <strain evidence="2 3">17Sr1-43</strain>
    </source>
</reference>
<dbReference type="AlphaFoldDB" id="A0A2U8VQH5"/>
<organism evidence="2 3">
    <name type="scientific">Methylobacterium radiodurans</name>
    <dbReference type="NCBI Taxonomy" id="2202828"/>
    <lineage>
        <taxon>Bacteria</taxon>
        <taxon>Pseudomonadati</taxon>
        <taxon>Pseudomonadota</taxon>
        <taxon>Alphaproteobacteria</taxon>
        <taxon>Hyphomicrobiales</taxon>
        <taxon>Methylobacteriaceae</taxon>
        <taxon>Methylobacterium</taxon>
    </lineage>
</organism>